<organism evidence="1">
    <name type="scientific">Brassica napus</name>
    <name type="common">Rape</name>
    <dbReference type="NCBI Taxonomy" id="3708"/>
    <lineage>
        <taxon>Eukaryota</taxon>
        <taxon>Viridiplantae</taxon>
        <taxon>Streptophyta</taxon>
        <taxon>Embryophyta</taxon>
        <taxon>Tracheophyta</taxon>
        <taxon>Spermatophyta</taxon>
        <taxon>Magnoliopsida</taxon>
        <taxon>eudicotyledons</taxon>
        <taxon>Gunneridae</taxon>
        <taxon>Pentapetalae</taxon>
        <taxon>rosids</taxon>
        <taxon>malvids</taxon>
        <taxon>Brassicales</taxon>
        <taxon>Brassicaceae</taxon>
        <taxon>Brassiceae</taxon>
        <taxon>Brassica</taxon>
    </lineage>
</organism>
<evidence type="ECO:0000313" key="1">
    <source>
        <dbReference type="EMBL" id="CAF2254611.1"/>
    </source>
</evidence>
<dbReference type="EMBL" id="HG994362">
    <property type="protein sequence ID" value="CAF2254611.1"/>
    <property type="molecule type" value="Genomic_DNA"/>
</dbReference>
<sequence length="64" mass="7394">MASTVKRASRCGGRCNVTEKTRILRWFGAKSRANHCGLLEKYHGEKRVDITVFFFFDQGRHCCI</sequence>
<gene>
    <name evidence="1" type="ORF">DARMORV10_A08P27460.1</name>
</gene>
<proteinExistence type="predicted"/>
<accession>A0A817ACX1</accession>
<reference evidence="1" key="1">
    <citation type="submission" date="2021-01" db="EMBL/GenBank/DDBJ databases">
        <authorList>
            <consortium name="Genoscope - CEA"/>
            <person name="William W."/>
        </authorList>
    </citation>
    <scope>NUCLEOTIDE SEQUENCE</scope>
</reference>
<dbReference type="Proteomes" id="UP001295469">
    <property type="component" value="Chromosome A08"/>
</dbReference>
<protein>
    <submittedName>
        <fullName evidence="1">(rape) hypothetical protein</fullName>
    </submittedName>
</protein>
<dbReference type="AlphaFoldDB" id="A0A817ACX1"/>
<name>A0A817ACX1_BRANA</name>